<keyword evidence="1" id="KW-0175">Coiled coil</keyword>
<dbReference type="HOGENOM" id="CLU_510018_0_0_1"/>
<dbReference type="EMBL" id="KI979396">
    <property type="protein sequence ID" value="EXK77308.1"/>
    <property type="molecule type" value="Genomic_DNA"/>
</dbReference>
<name>X0BEP6_FUSOX</name>
<feature type="region of interest" description="Disordered" evidence="2">
    <location>
        <begin position="368"/>
        <end position="396"/>
    </location>
</feature>
<protein>
    <submittedName>
        <fullName evidence="3">Uncharacterized protein</fullName>
    </submittedName>
</protein>
<evidence type="ECO:0000313" key="4">
    <source>
        <dbReference type="Proteomes" id="UP000030663"/>
    </source>
</evidence>
<reference evidence="3 4" key="1">
    <citation type="submission" date="2011-11" db="EMBL/GenBank/DDBJ databases">
        <title>The Genome Sequence of Fusarium oxysporum PHW815.</title>
        <authorList>
            <consortium name="The Broad Institute Genome Sequencing Platform"/>
            <person name="Ma L.-J."/>
            <person name="Gale L.R."/>
            <person name="Schwartz D.C."/>
            <person name="Zhou S."/>
            <person name="Corby-Kistler H."/>
            <person name="Young S.K."/>
            <person name="Zeng Q."/>
            <person name="Gargeya S."/>
            <person name="Fitzgerald M."/>
            <person name="Haas B."/>
            <person name="Abouelleil A."/>
            <person name="Alvarado L."/>
            <person name="Arachchi H.M."/>
            <person name="Berlin A."/>
            <person name="Brown A."/>
            <person name="Chapman S.B."/>
            <person name="Chen Z."/>
            <person name="Dunbar C."/>
            <person name="Freedman E."/>
            <person name="Gearin G."/>
            <person name="Goldberg J."/>
            <person name="Griggs A."/>
            <person name="Gujja S."/>
            <person name="Heiman D."/>
            <person name="Howarth C."/>
            <person name="Larson L."/>
            <person name="Lui A."/>
            <person name="MacDonald P.J.P."/>
            <person name="Montmayeur A."/>
            <person name="Murphy C."/>
            <person name="Neiman D."/>
            <person name="Pearson M."/>
            <person name="Priest M."/>
            <person name="Roberts A."/>
            <person name="Saif S."/>
            <person name="Shea T."/>
            <person name="Shenoy N."/>
            <person name="Sisk P."/>
            <person name="Stolte C."/>
            <person name="Sykes S."/>
            <person name="Wortman J."/>
            <person name="Nusbaum C."/>
            <person name="Birren B."/>
        </authorList>
    </citation>
    <scope>NUCLEOTIDE SEQUENCE [LARGE SCALE GENOMIC DNA]</scope>
    <source>
        <strain evidence="3 4">54005</strain>
    </source>
</reference>
<feature type="coiled-coil region" evidence="1">
    <location>
        <begin position="19"/>
        <end position="46"/>
    </location>
</feature>
<accession>X0BEP6</accession>
<organism evidence="3 4">
    <name type="scientific">Fusarium oxysporum f. sp. raphani 54005</name>
    <dbReference type="NCBI Taxonomy" id="1089458"/>
    <lineage>
        <taxon>Eukaryota</taxon>
        <taxon>Fungi</taxon>
        <taxon>Dikarya</taxon>
        <taxon>Ascomycota</taxon>
        <taxon>Pezizomycotina</taxon>
        <taxon>Sordariomycetes</taxon>
        <taxon>Hypocreomycetidae</taxon>
        <taxon>Hypocreales</taxon>
        <taxon>Nectriaceae</taxon>
        <taxon>Fusarium</taxon>
        <taxon>Fusarium oxysporum species complex</taxon>
    </lineage>
</organism>
<gene>
    <name evidence="3" type="ORF">FOQG_17983</name>
</gene>
<dbReference type="Proteomes" id="UP000030663">
    <property type="component" value="Unassembled WGS sequence"/>
</dbReference>
<sequence>MAYEQSSLVKSNGFTPGSREFLVERLRASEARVQELEVQVQSLKAELYTLRSPASPRHPVPRSTSTQLPHEASTITFHIEKPQDLQTEPNVKGKQSSELRKLLKQLPKTDEEWCQRRREAQLSNPDEVTRTFWSFITRTQSQAKTSEIQADPRSLPGERILRDYRQFVGFLQQDSVRTHQISKFAILLFVCLCRVARTYGVCLETVDDLLDSILPRTENQEKKQSNYLRNLRNAVLWPVHQAELLRKKYAHRADELFLLYGPSIRTYGRLSEDKSAKDFEHLAVLPPTPAGETNAEVPFSVPLMVKLISGQWFRTQCVVVIQCPPAKRRKTFDDEARTEDGHGLIEFKDILYPPMVCVQHGRDAFSQRGSSASVADGTGRLPYGPDTRSPGNEPATNFDRCNSELADGVRPGNPTVETHGQELWALRPSTSFYPPERIPTNAVELFGIQSHTEALTLPWHASPTELANDVLRPPSGPSPFTEVMRLMDEPRVREINLDSQHDGREGEAGEEGLFGGWIEDADHLFEQAPSDFSF</sequence>
<evidence type="ECO:0000256" key="2">
    <source>
        <dbReference type="SAM" id="MobiDB-lite"/>
    </source>
</evidence>
<proteinExistence type="predicted"/>
<dbReference type="OrthoDB" id="5106861at2759"/>
<dbReference type="AlphaFoldDB" id="X0BEP6"/>
<evidence type="ECO:0000256" key="1">
    <source>
        <dbReference type="SAM" id="Coils"/>
    </source>
</evidence>
<evidence type="ECO:0000313" key="3">
    <source>
        <dbReference type="EMBL" id="EXK77308.1"/>
    </source>
</evidence>
<keyword evidence="4" id="KW-1185">Reference proteome</keyword>